<evidence type="ECO:0000313" key="1">
    <source>
        <dbReference type="EMBL" id="KAJ7551290.1"/>
    </source>
</evidence>
<gene>
    <name evidence="1" type="ORF">O6H91_06G008800</name>
</gene>
<keyword evidence="2" id="KW-1185">Reference proteome</keyword>
<protein>
    <submittedName>
        <fullName evidence="1">Uncharacterized protein</fullName>
    </submittedName>
</protein>
<accession>A0ACC2DAU6</accession>
<reference evidence="2" key="1">
    <citation type="journal article" date="2024" name="Proc. Natl. Acad. Sci. U.S.A.">
        <title>Extraordinary preservation of gene collinearity over three hundred million years revealed in homosporous lycophytes.</title>
        <authorList>
            <person name="Li C."/>
            <person name="Wickell D."/>
            <person name="Kuo L.Y."/>
            <person name="Chen X."/>
            <person name="Nie B."/>
            <person name="Liao X."/>
            <person name="Peng D."/>
            <person name="Ji J."/>
            <person name="Jenkins J."/>
            <person name="Williams M."/>
            <person name="Shu S."/>
            <person name="Plott C."/>
            <person name="Barry K."/>
            <person name="Rajasekar S."/>
            <person name="Grimwood J."/>
            <person name="Han X."/>
            <person name="Sun S."/>
            <person name="Hou Z."/>
            <person name="He W."/>
            <person name="Dai G."/>
            <person name="Sun C."/>
            <person name="Schmutz J."/>
            <person name="Leebens-Mack J.H."/>
            <person name="Li F.W."/>
            <person name="Wang L."/>
        </authorList>
    </citation>
    <scope>NUCLEOTIDE SEQUENCE [LARGE SCALE GENOMIC DNA]</scope>
    <source>
        <strain evidence="2">cv. PW_Plant_1</strain>
    </source>
</reference>
<dbReference type="Proteomes" id="UP001162992">
    <property type="component" value="Chromosome 6"/>
</dbReference>
<name>A0ACC2DAU6_DIPCM</name>
<sequence length="157" mass="17529">MKTSLHLWRVHCACGDFGTTHWRQFLPVCPSASVCCSYKCSLPHLPLPSLLHQRPTCSCSMPHLLALLTVCCTPLCARWRDSWQTTAAPHCPINCSLPSADRYLIAAVCPPTIYLLFLPVHCLSANIIPSGHSLHYREPFYAKHCESKSILSLTERA</sequence>
<evidence type="ECO:0000313" key="2">
    <source>
        <dbReference type="Proteomes" id="UP001162992"/>
    </source>
</evidence>
<organism evidence="1 2">
    <name type="scientific">Diphasiastrum complanatum</name>
    <name type="common">Issler's clubmoss</name>
    <name type="synonym">Lycopodium complanatum</name>
    <dbReference type="NCBI Taxonomy" id="34168"/>
    <lineage>
        <taxon>Eukaryota</taxon>
        <taxon>Viridiplantae</taxon>
        <taxon>Streptophyta</taxon>
        <taxon>Embryophyta</taxon>
        <taxon>Tracheophyta</taxon>
        <taxon>Lycopodiopsida</taxon>
        <taxon>Lycopodiales</taxon>
        <taxon>Lycopodiaceae</taxon>
        <taxon>Lycopodioideae</taxon>
        <taxon>Diphasiastrum</taxon>
    </lineage>
</organism>
<comment type="caution">
    <text evidence="1">The sequence shown here is derived from an EMBL/GenBank/DDBJ whole genome shotgun (WGS) entry which is preliminary data.</text>
</comment>
<proteinExistence type="predicted"/>
<dbReference type="EMBL" id="CM055097">
    <property type="protein sequence ID" value="KAJ7551290.1"/>
    <property type="molecule type" value="Genomic_DNA"/>
</dbReference>